<evidence type="ECO:0000256" key="2">
    <source>
        <dbReference type="ARBA" id="ARBA00023134"/>
    </source>
</evidence>
<reference evidence="5" key="1">
    <citation type="submission" date="2021-12" db="EMBL/GenBank/DDBJ databases">
        <authorList>
            <person name="Zaccaron A."/>
            <person name="Stergiopoulos I."/>
        </authorList>
    </citation>
    <scope>NUCLEOTIDE SEQUENCE</scope>
    <source>
        <strain evidence="5">Race5_Kim</strain>
    </source>
</reference>
<protein>
    <submittedName>
        <fullName evidence="5">Interferon-induced GTP-binding protein Mx1</fullName>
    </submittedName>
</protein>
<dbReference type="GO" id="GO:0003924">
    <property type="term" value="F:GTPase activity"/>
    <property type="evidence" value="ECO:0007669"/>
    <property type="project" value="InterPro"/>
</dbReference>
<dbReference type="Pfam" id="PF00350">
    <property type="entry name" value="Dynamin_N"/>
    <property type="match status" value="1"/>
</dbReference>
<dbReference type="Gene3D" id="1.20.120.1240">
    <property type="entry name" value="Dynamin, middle domain"/>
    <property type="match status" value="1"/>
</dbReference>
<dbReference type="GO" id="GO:0005874">
    <property type="term" value="C:microtubule"/>
    <property type="evidence" value="ECO:0007669"/>
    <property type="project" value="TreeGrafter"/>
</dbReference>
<keyword evidence="1" id="KW-0547">Nucleotide-binding</keyword>
<keyword evidence="2" id="KW-0342">GTP-binding</keyword>
<dbReference type="InterPro" id="IPR000375">
    <property type="entry name" value="Dynamin_stalk"/>
</dbReference>
<dbReference type="RefSeq" id="XP_047768818.1">
    <property type="nucleotide sequence ID" value="XM_047912919.1"/>
</dbReference>
<proteinExistence type="predicted"/>
<dbReference type="GO" id="GO:0016020">
    <property type="term" value="C:membrane"/>
    <property type="evidence" value="ECO:0007669"/>
    <property type="project" value="TreeGrafter"/>
</dbReference>
<evidence type="ECO:0000256" key="1">
    <source>
        <dbReference type="ARBA" id="ARBA00022741"/>
    </source>
</evidence>
<dbReference type="InterPro" id="IPR022812">
    <property type="entry name" value="Dynamin"/>
</dbReference>
<dbReference type="InterPro" id="IPR027417">
    <property type="entry name" value="P-loop_NTPase"/>
</dbReference>
<dbReference type="OrthoDB" id="415706at2759"/>
<organism evidence="5 6">
    <name type="scientific">Passalora fulva</name>
    <name type="common">Tomato leaf mold</name>
    <name type="synonym">Cladosporium fulvum</name>
    <dbReference type="NCBI Taxonomy" id="5499"/>
    <lineage>
        <taxon>Eukaryota</taxon>
        <taxon>Fungi</taxon>
        <taxon>Dikarya</taxon>
        <taxon>Ascomycota</taxon>
        <taxon>Pezizomycotina</taxon>
        <taxon>Dothideomycetes</taxon>
        <taxon>Dothideomycetidae</taxon>
        <taxon>Mycosphaerellales</taxon>
        <taxon>Mycosphaerellaceae</taxon>
        <taxon>Fulvia</taxon>
    </lineage>
</organism>
<dbReference type="PROSITE" id="PS51388">
    <property type="entry name" value="GED"/>
    <property type="match status" value="1"/>
</dbReference>
<dbReference type="GO" id="GO:0006897">
    <property type="term" value="P:endocytosis"/>
    <property type="evidence" value="ECO:0007669"/>
    <property type="project" value="TreeGrafter"/>
</dbReference>
<name>A0A9Q8PL79_PASFU</name>
<sequence>MGGLGSILPLPQLVVCSNQSSGKSSVLEAITEVPFPRKENLCTRFATEIILRRDQSETIQTKIIPDESRPEHEKNKLKAFQESISDFEELPTLIEKATILMGLDAAPGWGGDAVPRAFSRDVLSVEITGPSRPQLTLVDLPGLIQSANEMQSDADIDLIHSLVSDYLDEPRTIMLAVISAKDDYANQAILAKCRKVDPDGHRTLGIVTKPDYLRAGSANQENWITLAKNKDIYFELGGHMLKNRGEDEGADSFAKRNAAETEFFNQGKSREIPASDKCISSLRTKLAKLLFRHLKKEIPNLQADLNAKHAATIAQLEALGEKRGTTSKQKRFLMNIASSYQNVVTSAVDGHYEHAFFGPIQPDKLFEDISNMKHLRAAIQHLNLQFASQMRQYGHKFRIWAGDDAAGTNSKKDLPEPELMEPYDEAKSLQKVLKRQDAVQWVKDILVRTRGRELPGNFNPLLMSQLFWEQSEHWNLLAAKHIDQVSDLCSAFVRAAIESAPFPDVAARLLALKINEALDVRRQHAILELHKLIEDKQRPPITYDPSYTANIQESRSRKTAAKFEKMMREASVTTEDGNTMLNPEIMKNQMKELENPDMDQVSAEDALDSQLAYYEDRVKYFIAAVTDQVIERNLLHNLATDTFSPLVVNDMADGEIGYVAAEADEVTHKRDFLEGHKAILETGQKAFREAVGSYK</sequence>
<evidence type="ECO:0000313" key="6">
    <source>
        <dbReference type="Proteomes" id="UP000756132"/>
    </source>
</evidence>
<dbReference type="InterPro" id="IPR001401">
    <property type="entry name" value="Dynamin_GTPase"/>
</dbReference>
<dbReference type="InterPro" id="IPR045063">
    <property type="entry name" value="Dynamin_N"/>
</dbReference>
<evidence type="ECO:0000259" key="3">
    <source>
        <dbReference type="PROSITE" id="PS51388"/>
    </source>
</evidence>
<dbReference type="PANTHER" id="PTHR11566:SF66">
    <property type="entry name" value="INTERFERON-INDUCED GTP-BINDING PROTEIN MX"/>
    <property type="match status" value="1"/>
</dbReference>
<feature type="domain" description="Dynamin-type G" evidence="4">
    <location>
        <begin position="7"/>
        <end position="299"/>
    </location>
</feature>
<dbReference type="AlphaFoldDB" id="A0A9Q8PL79"/>
<dbReference type="InterPro" id="IPR030381">
    <property type="entry name" value="G_DYNAMIN_dom"/>
</dbReference>
<dbReference type="Pfam" id="PF01031">
    <property type="entry name" value="Dynamin_M"/>
    <property type="match status" value="1"/>
</dbReference>
<dbReference type="PROSITE" id="PS51718">
    <property type="entry name" value="G_DYNAMIN_2"/>
    <property type="match status" value="1"/>
</dbReference>
<dbReference type="SUPFAM" id="SSF52540">
    <property type="entry name" value="P-loop containing nucleoside triphosphate hydrolases"/>
    <property type="match status" value="1"/>
</dbReference>
<gene>
    <name evidence="5" type="ORF">CLAFUR5_13771</name>
</gene>
<dbReference type="GO" id="GO:0008017">
    <property type="term" value="F:microtubule binding"/>
    <property type="evidence" value="ECO:0007669"/>
    <property type="project" value="TreeGrafter"/>
</dbReference>
<dbReference type="Gene3D" id="3.40.50.300">
    <property type="entry name" value="P-loop containing nucleotide triphosphate hydrolases"/>
    <property type="match status" value="1"/>
</dbReference>
<dbReference type="InterPro" id="IPR020850">
    <property type="entry name" value="GED_dom"/>
</dbReference>
<reference evidence="5" key="2">
    <citation type="journal article" date="2022" name="Microb. Genom.">
        <title>A chromosome-scale genome assembly of the tomato pathogen Cladosporium fulvum reveals a compartmentalized genome architecture and the presence of a dispensable chromosome.</title>
        <authorList>
            <person name="Zaccaron A.Z."/>
            <person name="Chen L.H."/>
            <person name="Samaras A."/>
            <person name="Stergiopoulos I."/>
        </authorList>
    </citation>
    <scope>NUCLEOTIDE SEQUENCE</scope>
    <source>
        <strain evidence="5">Race5_Kim</strain>
    </source>
</reference>
<keyword evidence="6" id="KW-1185">Reference proteome</keyword>
<dbReference type="GO" id="GO:0005525">
    <property type="term" value="F:GTP binding"/>
    <property type="evidence" value="ECO:0007669"/>
    <property type="project" value="InterPro"/>
</dbReference>
<dbReference type="EMBL" id="CP090174">
    <property type="protein sequence ID" value="UJO24452.1"/>
    <property type="molecule type" value="Genomic_DNA"/>
</dbReference>
<dbReference type="FunFam" id="3.40.50.300:FF:001425">
    <property type="entry name" value="Dynamin GTPase, putative"/>
    <property type="match status" value="1"/>
</dbReference>
<evidence type="ECO:0000259" key="4">
    <source>
        <dbReference type="PROSITE" id="PS51718"/>
    </source>
</evidence>
<dbReference type="CDD" id="cd08771">
    <property type="entry name" value="DLP_1"/>
    <property type="match status" value="1"/>
</dbReference>
<dbReference type="GO" id="GO:0016559">
    <property type="term" value="P:peroxisome fission"/>
    <property type="evidence" value="ECO:0007669"/>
    <property type="project" value="TreeGrafter"/>
</dbReference>
<dbReference type="PANTHER" id="PTHR11566">
    <property type="entry name" value="DYNAMIN"/>
    <property type="match status" value="1"/>
</dbReference>
<feature type="domain" description="GED" evidence="3">
    <location>
        <begin position="603"/>
        <end position="695"/>
    </location>
</feature>
<dbReference type="Proteomes" id="UP000756132">
    <property type="component" value="Chromosome 12"/>
</dbReference>
<dbReference type="GeneID" id="71993649"/>
<dbReference type="KEGG" id="ffu:CLAFUR5_13771"/>
<dbReference type="SMART" id="SM00053">
    <property type="entry name" value="DYNc"/>
    <property type="match status" value="1"/>
</dbReference>
<dbReference type="GO" id="GO:0000266">
    <property type="term" value="P:mitochondrial fission"/>
    <property type="evidence" value="ECO:0007669"/>
    <property type="project" value="TreeGrafter"/>
</dbReference>
<dbReference type="GO" id="GO:0048312">
    <property type="term" value="P:intracellular distribution of mitochondria"/>
    <property type="evidence" value="ECO:0007669"/>
    <property type="project" value="TreeGrafter"/>
</dbReference>
<dbReference type="GO" id="GO:0005739">
    <property type="term" value="C:mitochondrion"/>
    <property type="evidence" value="ECO:0007669"/>
    <property type="project" value="TreeGrafter"/>
</dbReference>
<dbReference type="PRINTS" id="PR00195">
    <property type="entry name" value="DYNAMIN"/>
</dbReference>
<accession>A0A9Q8PL79</accession>
<evidence type="ECO:0000313" key="5">
    <source>
        <dbReference type="EMBL" id="UJO24452.1"/>
    </source>
</evidence>